<accession>A0A8J2KJY9</accession>
<reference evidence="1" key="1">
    <citation type="submission" date="2021-06" db="EMBL/GenBank/DDBJ databases">
        <authorList>
            <person name="Hodson N. C."/>
            <person name="Mongue J. A."/>
            <person name="Jaron S. K."/>
        </authorList>
    </citation>
    <scope>NUCLEOTIDE SEQUENCE</scope>
</reference>
<dbReference type="AlphaFoldDB" id="A0A8J2KJY9"/>
<evidence type="ECO:0000313" key="2">
    <source>
        <dbReference type="Proteomes" id="UP000708208"/>
    </source>
</evidence>
<dbReference type="EMBL" id="CAJVCH010449937">
    <property type="protein sequence ID" value="CAG7819436.1"/>
    <property type="molecule type" value="Genomic_DNA"/>
</dbReference>
<name>A0A8J2KJY9_9HEXA</name>
<proteinExistence type="predicted"/>
<gene>
    <name evidence="1" type="ORF">AFUS01_LOCUS29886</name>
</gene>
<comment type="caution">
    <text evidence="1">The sequence shown here is derived from an EMBL/GenBank/DDBJ whole genome shotgun (WGS) entry which is preliminary data.</text>
</comment>
<evidence type="ECO:0000313" key="1">
    <source>
        <dbReference type="EMBL" id="CAG7819436.1"/>
    </source>
</evidence>
<protein>
    <submittedName>
        <fullName evidence="1">Uncharacterized protein</fullName>
    </submittedName>
</protein>
<dbReference type="Proteomes" id="UP000708208">
    <property type="component" value="Unassembled WGS sequence"/>
</dbReference>
<sequence>MEYTKPRERALLLVEKIEEYERTITLQKHLKAEVERRLGVARQESALIKKQNDEKIRIWPLYRSRLNTMNQERMKRDGELRKRRAYVQERARDLQNLSKARIMQLKQYIFPIQEVYGDSVEGRMLSDKLQSS</sequence>
<organism evidence="1 2">
    <name type="scientific">Allacma fusca</name>
    <dbReference type="NCBI Taxonomy" id="39272"/>
    <lineage>
        <taxon>Eukaryota</taxon>
        <taxon>Metazoa</taxon>
        <taxon>Ecdysozoa</taxon>
        <taxon>Arthropoda</taxon>
        <taxon>Hexapoda</taxon>
        <taxon>Collembola</taxon>
        <taxon>Symphypleona</taxon>
        <taxon>Sminthuridae</taxon>
        <taxon>Allacma</taxon>
    </lineage>
</organism>
<keyword evidence="2" id="KW-1185">Reference proteome</keyword>